<dbReference type="GO" id="GO:1990269">
    <property type="term" value="F:RNA polymerase II C-terminal domain phosphoserine binding"/>
    <property type="evidence" value="ECO:0007669"/>
    <property type="project" value="TreeGrafter"/>
</dbReference>
<feature type="compositionally biased region" description="Acidic residues" evidence="1">
    <location>
        <begin position="68"/>
        <end position="78"/>
    </location>
</feature>
<feature type="compositionally biased region" description="Basic and acidic residues" evidence="1">
    <location>
        <begin position="55"/>
        <end position="67"/>
    </location>
</feature>
<feature type="region of interest" description="Disordered" evidence="1">
    <location>
        <begin position="1"/>
        <end position="143"/>
    </location>
</feature>
<dbReference type="AlphaFoldDB" id="A0A0N4ZMK0"/>
<evidence type="ECO:0000313" key="3">
    <source>
        <dbReference type="WBParaSite" id="PTRK_0000976900.1"/>
    </source>
</evidence>
<evidence type="ECO:0000256" key="1">
    <source>
        <dbReference type="SAM" id="MobiDB-lite"/>
    </source>
</evidence>
<feature type="compositionally biased region" description="Basic residues" evidence="1">
    <location>
        <begin position="397"/>
        <end position="407"/>
    </location>
</feature>
<feature type="region of interest" description="Disordered" evidence="1">
    <location>
        <begin position="361"/>
        <end position="417"/>
    </location>
</feature>
<protein>
    <submittedName>
        <fullName evidence="3">RNA polymerase-associated protein LEO1</fullName>
    </submittedName>
</protein>
<organism evidence="2 3">
    <name type="scientific">Parastrongyloides trichosuri</name>
    <name type="common">Possum-specific nematode worm</name>
    <dbReference type="NCBI Taxonomy" id="131310"/>
    <lineage>
        <taxon>Eukaryota</taxon>
        <taxon>Metazoa</taxon>
        <taxon>Ecdysozoa</taxon>
        <taxon>Nematoda</taxon>
        <taxon>Chromadorea</taxon>
        <taxon>Rhabditida</taxon>
        <taxon>Tylenchina</taxon>
        <taxon>Panagrolaimomorpha</taxon>
        <taxon>Strongyloidoidea</taxon>
        <taxon>Strongyloididae</taxon>
        <taxon>Parastrongyloides</taxon>
    </lineage>
</organism>
<reference evidence="3" key="1">
    <citation type="submission" date="2017-02" db="UniProtKB">
        <authorList>
            <consortium name="WormBaseParasite"/>
        </authorList>
    </citation>
    <scope>IDENTIFICATION</scope>
</reference>
<dbReference type="GO" id="GO:0032968">
    <property type="term" value="P:positive regulation of transcription elongation by RNA polymerase II"/>
    <property type="evidence" value="ECO:0007669"/>
    <property type="project" value="TreeGrafter"/>
</dbReference>
<dbReference type="PANTHER" id="PTHR23146:SF0">
    <property type="entry name" value="RNA POLYMERASE-ASSOCIATED PROTEIN LEO1"/>
    <property type="match status" value="1"/>
</dbReference>
<proteinExistence type="predicted"/>
<dbReference type="GO" id="GO:0016593">
    <property type="term" value="C:Cdc73/Paf1 complex"/>
    <property type="evidence" value="ECO:0007669"/>
    <property type="project" value="InterPro"/>
</dbReference>
<feature type="compositionally biased region" description="Low complexity" evidence="1">
    <location>
        <begin position="38"/>
        <end position="54"/>
    </location>
</feature>
<name>A0A0N4ZMK0_PARTI</name>
<evidence type="ECO:0000313" key="2">
    <source>
        <dbReference type="Proteomes" id="UP000038045"/>
    </source>
</evidence>
<dbReference type="WBParaSite" id="PTRK_0000976900.1">
    <property type="protein sequence ID" value="PTRK_0000976900.1"/>
    <property type="gene ID" value="PTRK_0000976900"/>
</dbReference>
<sequence>MSNDNDPNDGKYPPLAFGPVSPDTSDDEDDGSPRKYRTPSGPSSPSTDSSSSGDEANKSENHRKMLSSDEEEDDDELMDTNGIDFEKNGIKQTTNAMPDISSSSDDDSDEEDDSKKLTGIIMHPESDEDVKSEDDFDGKSDNTETISIFRPHTTISNTRLSLVKLPQYVRVDSKPFDKDYFDDTNFVSDNCHFGKISAENTIRWKYENNDPSGKRLMNAKIVKWSNGTASLRIGKKLFDIVPSKESGLNHCFMKLSSALFGQAAFKDKVTFRSLEKIPVVSKNKNRNKPQTVRILQEDEIGLNPEIEQAKLKKIEEEKLRAAQRRENQQRRIKDKPRYSGLVSRFLEKNGESLNAIKKKYAAGGDYNVSDEDSDDSFIDRPTHLDSDEDEEEDSSNRKNKKDLKKKKVVIDDDDDED</sequence>
<accession>A0A0N4ZMK0</accession>
<feature type="compositionally biased region" description="Acidic residues" evidence="1">
    <location>
        <begin position="126"/>
        <end position="136"/>
    </location>
</feature>
<dbReference type="PANTHER" id="PTHR23146">
    <property type="entry name" value="LEO1 PROTEIN"/>
    <property type="match status" value="1"/>
</dbReference>
<dbReference type="Pfam" id="PF04004">
    <property type="entry name" value="Leo1"/>
    <property type="match status" value="1"/>
</dbReference>
<keyword evidence="2" id="KW-1185">Reference proteome</keyword>
<dbReference type="STRING" id="131310.A0A0N4ZMK0"/>
<dbReference type="Proteomes" id="UP000038045">
    <property type="component" value="Unplaced"/>
</dbReference>
<dbReference type="GO" id="GO:0006368">
    <property type="term" value="P:transcription elongation by RNA polymerase II"/>
    <property type="evidence" value="ECO:0007669"/>
    <property type="project" value="InterPro"/>
</dbReference>
<dbReference type="InterPro" id="IPR007149">
    <property type="entry name" value="Leo1"/>
</dbReference>